<dbReference type="Gene3D" id="3.40.50.2000">
    <property type="entry name" value="Glycogen Phosphorylase B"/>
    <property type="match status" value="2"/>
</dbReference>
<keyword evidence="3" id="KW-1003">Cell membrane</keyword>
<comment type="catalytic activity">
    <reaction evidence="13">
        <text>an alpha-Kdo-(2-&gt;4)-alpha-Kdo-(2-&gt;6)-lipid A + ADP-L-glycero-beta-D-manno-heptose = an L-alpha-D-Hep-(1-&gt;5)-[alpha-Kdo-(2-&gt;4)]-alpha-Kdo-(2-&gt;6)-lipid A + ADP + H(+)</text>
        <dbReference type="Rhea" id="RHEA:74067"/>
        <dbReference type="ChEBI" id="CHEBI:15378"/>
        <dbReference type="ChEBI" id="CHEBI:61506"/>
        <dbReference type="ChEBI" id="CHEBI:176431"/>
        <dbReference type="ChEBI" id="CHEBI:193068"/>
        <dbReference type="ChEBI" id="CHEBI:456216"/>
        <dbReference type="EC" id="2.4.99.23"/>
    </reaction>
</comment>
<organism evidence="14 15">
    <name type="scientific">Kaistia hirudinis</name>
    <dbReference type="NCBI Taxonomy" id="1293440"/>
    <lineage>
        <taxon>Bacteria</taxon>
        <taxon>Pseudomonadati</taxon>
        <taxon>Pseudomonadota</taxon>
        <taxon>Alphaproteobacteria</taxon>
        <taxon>Hyphomicrobiales</taxon>
        <taxon>Kaistiaceae</taxon>
        <taxon>Kaistia</taxon>
    </lineage>
</organism>
<dbReference type="PANTHER" id="PTHR30160">
    <property type="entry name" value="TETRAACYLDISACCHARIDE 4'-KINASE-RELATED"/>
    <property type="match status" value="1"/>
</dbReference>
<evidence type="ECO:0000256" key="12">
    <source>
        <dbReference type="ARBA" id="ARBA00044330"/>
    </source>
</evidence>
<keyword evidence="8" id="KW-0472">Membrane</keyword>
<reference evidence="14 15" key="1">
    <citation type="submission" date="2020-08" db="EMBL/GenBank/DDBJ databases">
        <title>Genomic Encyclopedia of Type Strains, Phase IV (KMG-IV): sequencing the most valuable type-strain genomes for metagenomic binning, comparative biology and taxonomic classification.</title>
        <authorList>
            <person name="Goeker M."/>
        </authorList>
    </citation>
    <scope>NUCLEOTIDE SEQUENCE [LARGE SCALE GENOMIC DNA]</scope>
    <source>
        <strain evidence="14 15">DSM 25966</strain>
    </source>
</reference>
<dbReference type="SUPFAM" id="SSF53756">
    <property type="entry name" value="UDP-Glycosyltransferase/glycogen phosphorylase"/>
    <property type="match status" value="1"/>
</dbReference>
<keyword evidence="6 14" id="KW-0808">Transferase</keyword>
<proteinExistence type="inferred from homology"/>
<dbReference type="PANTHER" id="PTHR30160:SF19">
    <property type="entry name" value="LIPOPOLYSACCHARIDE HEPTOSYLTRANSFERASE 1"/>
    <property type="match status" value="1"/>
</dbReference>
<evidence type="ECO:0000256" key="7">
    <source>
        <dbReference type="ARBA" id="ARBA00022985"/>
    </source>
</evidence>
<comment type="subcellular location">
    <subcellularLocation>
        <location evidence="1">Cell inner membrane</location>
        <topology evidence="1">Peripheral membrane protein</topology>
        <orientation evidence="1">Cytoplasmic side</orientation>
    </subcellularLocation>
</comment>
<evidence type="ECO:0000256" key="1">
    <source>
        <dbReference type="ARBA" id="ARBA00004515"/>
    </source>
</evidence>
<dbReference type="Pfam" id="PF01075">
    <property type="entry name" value="Glyco_transf_9"/>
    <property type="match status" value="1"/>
</dbReference>
<evidence type="ECO:0000256" key="5">
    <source>
        <dbReference type="ARBA" id="ARBA00022676"/>
    </source>
</evidence>
<dbReference type="EMBL" id="JACIDS010000001">
    <property type="protein sequence ID" value="MBB3929361.1"/>
    <property type="molecule type" value="Genomic_DNA"/>
</dbReference>
<keyword evidence="7" id="KW-0448">Lipopolysaccharide biosynthesis</keyword>
<evidence type="ECO:0000256" key="4">
    <source>
        <dbReference type="ARBA" id="ARBA00022519"/>
    </source>
</evidence>
<comment type="pathway">
    <text evidence="2">Bacterial outer membrane biogenesis; LPS core biosynthesis.</text>
</comment>
<comment type="similarity">
    <text evidence="9">Belongs to the glycosyltransferase 9 family.</text>
</comment>
<sequence>MRVLLVKLSSLGDVVHSYPAITDAAAALPGLEIDWLVDEAFAPLARLHPAVRRVIALPIRRLKKKPVETWPVLKERLAELRRERYDIVIDAQGLLKSAIAGRLARAGVRHGFARGSAREGAATLLYGARHEIPETEHMAVRIRRLFAASLGYAMPLAPPDAGLRAAVSARADESARPYVVLVHGTSWKTKTWTRAAWRQLASDLDARGLDAVLFAHGAEETARVAELADGQGNVRVLPPLSVEALVPVLAGARAVVTVDTGLGHLAAAYGLPTVGLYGPTNPGLTGLVGPHVAEIVAHRPCAPCEKARCAIKPDFGEGPPCMADHGAPTVLERLEAMMAEEVSPSSRSPS</sequence>
<dbReference type="InterPro" id="IPR011908">
    <property type="entry name" value="LipoPS_heptosylTferase-I"/>
</dbReference>
<keyword evidence="4" id="KW-0997">Cell inner membrane</keyword>
<dbReference type="EC" id="2.4.99.23" evidence="10"/>
<dbReference type="CDD" id="cd03789">
    <property type="entry name" value="GT9_LPS_heptosyltransferase"/>
    <property type="match status" value="1"/>
</dbReference>
<evidence type="ECO:0000256" key="9">
    <source>
        <dbReference type="ARBA" id="ARBA00043995"/>
    </source>
</evidence>
<dbReference type="NCBIfam" id="TIGR02193">
    <property type="entry name" value="heptsyl_trn_I"/>
    <property type="match status" value="1"/>
</dbReference>
<keyword evidence="5 14" id="KW-0328">Glycosyltransferase</keyword>
<dbReference type="AlphaFoldDB" id="A0A840AKA0"/>
<evidence type="ECO:0000256" key="13">
    <source>
        <dbReference type="ARBA" id="ARBA00049201"/>
    </source>
</evidence>
<evidence type="ECO:0000313" key="15">
    <source>
        <dbReference type="Proteomes" id="UP000553963"/>
    </source>
</evidence>
<gene>
    <name evidence="14" type="ORF">GGR25_000380</name>
</gene>
<evidence type="ECO:0000256" key="8">
    <source>
        <dbReference type="ARBA" id="ARBA00023136"/>
    </source>
</evidence>
<protein>
    <recommendedName>
        <fullName evidence="11">Lipopolysaccharide heptosyltransferase 1</fullName>
        <ecNumber evidence="10">2.4.99.23</ecNumber>
    </recommendedName>
    <alternativeName>
        <fullName evidence="12">ADP-heptose:lipopolysaccharide heptosyltransferase I</fullName>
    </alternativeName>
</protein>
<evidence type="ECO:0000256" key="3">
    <source>
        <dbReference type="ARBA" id="ARBA00022475"/>
    </source>
</evidence>
<evidence type="ECO:0000313" key="14">
    <source>
        <dbReference type="EMBL" id="MBB3929361.1"/>
    </source>
</evidence>
<keyword evidence="15" id="KW-1185">Reference proteome</keyword>
<dbReference type="InterPro" id="IPR051199">
    <property type="entry name" value="LPS_LOS_Heptosyltrfase"/>
</dbReference>
<evidence type="ECO:0000256" key="2">
    <source>
        <dbReference type="ARBA" id="ARBA00004713"/>
    </source>
</evidence>
<dbReference type="Proteomes" id="UP000553963">
    <property type="component" value="Unassembled WGS sequence"/>
</dbReference>
<evidence type="ECO:0000256" key="6">
    <source>
        <dbReference type="ARBA" id="ARBA00022679"/>
    </source>
</evidence>
<dbReference type="GO" id="GO:0005829">
    <property type="term" value="C:cytosol"/>
    <property type="evidence" value="ECO:0007669"/>
    <property type="project" value="TreeGrafter"/>
</dbReference>
<dbReference type="RefSeq" id="WP_183397025.1">
    <property type="nucleotide sequence ID" value="NZ_JACIDS010000001.1"/>
</dbReference>
<dbReference type="GO" id="GO:0005886">
    <property type="term" value="C:plasma membrane"/>
    <property type="evidence" value="ECO:0007669"/>
    <property type="project" value="UniProtKB-SubCell"/>
</dbReference>
<dbReference type="GO" id="GO:0008713">
    <property type="term" value="F:ADP-heptose-lipopolysaccharide heptosyltransferase activity"/>
    <property type="evidence" value="ECO:0007669"/>
    <property type="project" value="TreeGrafter"/>
</dbReference>
<name>A0A840AKA0_9HYPH</name>
<dbReference type="InterPro" id="IPR002201">
    <property type="entry name" value="Glyco_trans_9"/>
</dbReference>
<dbReference type="GO" id="GO:0009244">
    <property type="term" value="P:lipopolysaccharide core region biosynthetic process"/>
    <property type="evidence" value="ECO:0007669"/>
    <property type="project" value="InterPro"/>
</dbReference>
<evidence type="ECO:0000256" key="11">
    <source>
        <dbReference type="ARBA" id="ARBA00044190"/>
    </source>
</evidence>
<evidence type="ECO:0000256" key="10">
    <source>
        <dbReference type="ARBA" id="ARBA00044041"/>
    </source>
</evidence>
<accession>A0A840AKA0</accession>
<comment type="caution">
    <text evidence="14">The sequence shown here is derived from an EMBL/GenBank/DDBJ whole genome shotgun (WGS) entry which is preliminary data.</text>
</comment>